<keyword evidence="2" id="KW-1185">Reference proteome</keyword>
<evidence type="ECO:0000313" key="1">
    <source>
        <dbReference type="EMBL" id="CAK5115752.1"/>
    </source>
</evidence>
<organism evidence="1 2">
    <name type="scientific">Meloidogyne enterolobii</name>
    <name type="common">Root-knot nematode worm</name>
    <name type="synonym">Meloidogyne mayaguensis</name>
    <dbReference type="NCBI Taxonomy" id="390850"/>
    <lineage>
        <taxon>Eukaryota</taxon>
        <taxon>Metazoa</taxon>
        <taxon>Ecdysozoa</taxon>
        <taxon>Nematoda</taxon>
        <taxon>Chromadorea</taxon>
        <taxon>Rhabditida</taxon>
        <taxon>Tylenchina</taxon>
        <taxon>Tylenchomorpha</taxon>
        <taxon>Tylenchoidea</taxon>
        <taxon>Meloidogynidae</taxon>
        <taxon>Meloidogyninae</taxon>
        <taxon>Meloidogyne</taxon>
    </lineage>
</organism>
<dbReference type="Proteomes" id="UP001497535">
    <property type="component" value="Unassembled WGS sequence"/>
</dbReference>
<dbReference type="EMBL" id="CAVMJV010000155">
    <property type="protein sequence ID" value="CAK5115752.1"/>
    <property type="molecule type" value="Genomic_DNA"/>
</dbReference>
<proteinExistence type="predicted"/>
<evidence type="ECO:0000313" key="2">
    <source>
        <dbReference type="Proteomes" id="UP001497535"/>
    </source>
</evidence>
<reference evidence="1" key="1">
    <citation type="submission" date="2023-11" db="EMBL/GenBank/DDBJ databases">
        <authorList>
            <person name="Poullet M."/>
        </authorList>
    </citation>
    <scope>NUCLEOTIDE SEQUENCE</scope>
    <source>
        <strain evidence="1">E1834</strain>
    </source>
</reference>
<sequence>MPQMSFPPAVYLQSFSANPQVSVRNPQVSIPNIRVSTLKFQSNNLLCRFSNFNPRMVDLHLSIPQSPNVSP</sequence>
<gene>
    <name evidence="1" type="ORF">MENTE1834_LOCUS45668</name>
</gene>
<accession>A0ACB1B0B7</accession>
<name>A0ACB1B0B7_MELEN</name>
<protein>
    <submittedName>
        <fullName evidence="1">Uncharacterized protein</fullName>
    </submittedName>
</protein>
<comment type="caution">
    <text evidence="1">The sequence shown here is derived from an EMBL/GenBank/DDBJ whole genome shotgun (WGS) entry which is preliminary data.</text>
</comment>